<keyword evidence="6 7" id="KW-0472">Membrane</keyword>
<sequence>MEETESTDAAMKKLFLITNCILLAVGNCGGPLIMRLYFLRGGSRIWFSSWLETGGWPIILLPLLASYIRRRSANPGAALLHIKPRLFAAAAAIGVLTGLDDYLYAYGVSKLPVSTTTLLVATQLAFTAAFAFLVVGQRFTAYSVNAVVLLTVGPVVLGLHSSGDRPEGEGDREYWVGFFMTLAAAALYGLILPLVELAYKSAKQEVTYTLVMEMQLVMCFFATAFCTVGMIINNDFQVISREAREYQLGETKYYLVVVWNAIIWQCFYLGAIGVIFYSSSLLSAIIIHVLFPLTQTLAIIFYHESFPAEKGVAFFLALWGFTSYFVGEIRYNNDNNNNKNIPTTVVQSHHLET</sequence>
<reference evidence="8 9" key="1">
    <citation type="submission" date="2024-06" db="EMBL/GenBank/DDBJ databases">
        <title>A chromosome level genome sequence of Diviner's sage (Salvia divinorum).</title>
        <authorList>
            <person name="Ford S.A."/>
            <person name="Ro D.-K."/>
            <person name="Ness R.W."/>
            <person name="Phillips M.A."/>
        </authorList>
    </citation>
    <scope>NUCLEOTIDE SEQUENCE [LARGE SCALE GENOMIC DNA]</scope>
    <source>
        <strain evidence="8">SAF-2024a</strain>
        <tissue evidence="8">Leaf</tissue>
    </source>
</reference>
<dbReference type="AlphaFoldDB" id="A0ABD1H5K3"/>
<feature type="transmembrane region" description="Helical" evidence="7">
    <location>
        <begin position="253"/>
        <end position="277"/>
    </location>
</feature>
<dbReference type="GO" id="GO:0016020">
    <property type="term" value="C:membrane"/>
    <property type="evidence" value="ECO:0007669"/>
    <property type="project" value="UniProtKB-SubCell"/>
</dbReference>
<comment type="similarity">
    <text evidence="2 7">Belongs to the purine permeases (TC 2.A.7.14) family.</text>
</comment>
<evidence type="ECO:0000256" key="2">
    <source>
        <dbReference type="ARBA" id="ARBA00006213"/>
    </source>
</evidence>
<name>A0ABD1H5K3_SALDI</name>
<evidence type="ECO:0000256" key="7">
    <source>
        <dbReference type="RuleBase" id="RU368015"/>
    </source>
</evidence>
<protein>
    <recommendedName>
        <fullName evidence="7">Probable purine permease</fullName>
    </recommendedName>
</protein>
<evidence type="ECO:0000256" key="6">
    <source>
        <dbReference type="ARBA" id="ARBA00023136"/>
    </source>
</evidence>
<keyword evidence="9" id="KW-1185">Reference proteome</keyword>
<feature type="transmembrane region" description="Helical" evidence="7">
    <location>
        <begin position="308"/>
        <end position="327"/>
    </location>
</feature>
<dbReference type="GO" id="GO:0015211">
    <property type="term" value="F:purine nucleoside transmembrane transporter activity"/>
    <property type="evidence" value="ECO:0007669"/>
    <property type="project" value="UniProtKB-UniRule"/>
</dbReference>
<feature type="transmembrane region" description="Helical" evidence="7">
    <location>
        <begin position="117"/>
        <end position="135"/>
    </location>
</feature>
<accession>A0ABD1H5K3</accession>
<dbReference type="GO" id="GO:0005345">
    <property type="term" value="F:purine nucleobase transmembrane transporter activity"/>
    <property type="evidence" value="ECO:0007669"/>
    <property type="project" value="UniProtKB-UniRule"/>
</dbReference>
<keyword evidence="5 7" id="KW-1133">Transmembrane helix</keyword>
<keyword evidence="4 7" id="KW-0812">Transmembrane</keyword>
<dbReference type="SUPFAM" id="SSF103481">
    <property type="entry name" value="Multidrug resistance efflux transporter EmrE"/>
    <property type="match status" value="1"/>
</dbReference>
<gene>
    <name evidence="8" type="ORF">AAHA92_19328</name>
</gene>
<evidence type="ECO:0000256" key="1">
    <source>
        <dbReference type="ARBA" id="ARBA00004141"/>
    </source>
</evidence>
<evidence type="ECO:0000256" key="5">
    <source>
        <dbReference type="ARBA" id="ARBA00022989"/>
    </source>
</evidence>
<evidence type="ECO:0000313" key="9">
    <source>
        <dbReference type="Proteomes" id="UP001567538"/>
    </source>
</evidence>
<keyword evidence="3 7" id="KW-0813">Transport</keyword>
<dbReference type="Proteomes" id="UP001567538">
    <property type="component" value="Unassembled WGS sequence"/>
</dbReference>
<organism evidence="8 9">
    <name type="scientific">Salvia divinorum</name>
    <name type="common">Maria pastora</name>
    <name type="synonym">Diviner's sage</name>
    <dbReference type="NCBI Taxonomy" id="28513"/>
    <lineage>
        <taxon>Eukaryota</taxon>
        <taxon>Viridiplantae</taxon>
        <taxon>Streptophyta</taxon>
        <taxon>Embryophyta</taxon>
        <taxon>Tracheophyta</taxon>
        <taxon>Spermatophyta</taxon>
        <taxon>Magnoliopsida</taxon>
        <taxon>eudicotyledons</taxon>
        <taxon>Gunneridae</taxon>
        <taxon>Pentapetalae</taxon>
        <taxon>asterids</taxon>
        <taxon>lamiids</taxon>
        <taxon>Lamiales</taxon>
        <taxon>Lamiaceae</taxon>
        <taxon>Nepetoideae</taxon>
        <taxon>Mentheae</taxon>
        <taxon>Salviinae</taxon>
        <taxon>Salvia</taxon>
        <taxon>Salvia subgen. Calosphace</taxon>
    </lineage>
</organism>
<feature type="transmembrane region" description="Helical" evidence="7">
    <location>
        <begin position="216"/>
        <end position="233"/>
    </location>
</feature>
<feature type="transmembrane region" description="Helical" evidence="7">
    <location>
        <begin position="14"/>
        <end position="39"/>
    </location>
</feature>
<feature type="transmembrane region" description="Helical" evidence="7">
    <location>
        <begin position="174"/>
        <end position="195"/>
    </location>
</feature>
<feature type="transmembrane region" description="Helical" evidence="7">
    <location>
        <begin position="86"/>
        <end position="105"/>
    </location>
</feature>
<dbReference type="InterPro" id="IPR030182">
    <property type="entry name" value="PUP_plant"/>
</dbReference>
<feature type="transmembrane region" description="Helical" evidence="7">
    <location>
        <begin position="284"/>
        <end position="302"/>
    </location>
</feature>
<feature type="transmembrane region" description="Helical" evidence="7">
    <location>
        <begin position="142"/>
        <end position="162"/>
    </location>
</feature>
<dbReference type="InterPro" id="IPR037185">
    <property type="entry name" value="EmrE-like"/>
</dbReference>
<evidence type="ECO:0000313" key="8">
    <source>
        <dbReference type="EMBL" id="KAL1551489.1"/>
    </source>
</evidence>
<comment type="subcellular location">
    <subcellularLocation>
        <location evidence="1 7">Membrane</location>
        <topology evidence="1 7">Multi-pass membrane protein</topology>
    </subcellularLocation>
</comment>
<evidence type="ECO:0000256" key="4">
    <source>
        <dbReference type="ARBA" id="ARBA00022692"/>
    </source>
</evidence>
<dbReference type="PANTHER" id="PTHR31376:SF1">
    <property type="entry name" value="PURINE PERMEASE 2"/>
    <property type="match status" value="1"/>
</dbReference>
<dbReference type="Pfam" id="PF16913">
    <property type="entry name" value="PUNUT"/>
    <property type="match status" value="1"/>
</dbReference>
<comment type="caution">
    <text evidence="8">The sequence shown here is derived from an EMBL/GenBank/DDBJ whole genome shotgun (WGS) entry which is preliminary data.</text>
</comment>
<feature type="transmembrane region" description="Helical" evidence="7">
    <location>
        <begin position="45"/>
        <end position="65"/>
    </location>
</feature>
<proteinExistence type="inferred from homology"/>
<dbReference type="PANTHER" id="PTHR31376">
    <property type="entry name" value="OS09G0467300 PROTEIN-RELATED"/>
    <property type="match status" value="1"/>
</dbReference>
<dbReference type="EMBL" id="JBEAFC010000007">
    <property type="protein sequence ID" value="KAL1551489.1"/>
    <property type="molecule type" value="Genomic_DNA"/>
</dbReference>
<evidence type="ECO:0000256" key="3">
    <source>
        <dbReference type="ARBA" id="ARBA00022448"/>
    </source>
</evidence>